<dbReference type="AlphaFoldDB" id="A0AAV2HGZ7"/>
<evidence type="ECO:0000256" key="2">
    <source>
        <dbReference type="SAM" id="MobiDB-lite"/>
    </source>
</evidence>
<feature type="coiled-coil region" evidence="1">
    <location>
        <begin position="29"/>
        <end position="56"/>
    </location>
</feature>
<dbReference type="EMBL" id="CAXITT010000137">
    <property type="protein sequence ID" value="CAL1533207.1"/>
    <property type="molecule type" value="Genomic_DNA"/>
</dbReference>
<reference evidence="3 4" key="1">
    <citation type="submission" date="2024-04" db="EMBL/GenBank/DDBJ databases">
        <authorList>
            <consortium name="Genoscope - CEA"/>
            <person name="William W."/>
        </authorList>
    </citation>
    <scope>NUCLEOTIDE SEQUENCE [LARGE SCALE GENOMIC DNA]</scope>
</reference>
<protein>
    <recommendedName>
        <fullName evidence="5">Death domain-containing protein</fullName>
    </recommendedName>
</protein>
<evidence type="ECO:0000313" key="3">
    <source>
        <dbReference type="EMBL" id="CAL1533207.1"/>
    </source>
</evidence>
<proteinExistence type="predicted"/>
<feature type="coiled-coil region" evidence="1">
    <location>
        <begin position="102"/>
        <end position="143"/>
    </location>
</feature>
<feature type="region of interest" description="Disordered" evidence="2">
    <location>
        <begin position="1"/>
        <end position="23"/>
    </location>
</feature>
<keyword evidence="4" id="KW-1185">Reference proteome</keyword>
<dbReference type="Proteomes" id="UP001497497">
    <property type="component" value="Unassembled WGS sequence"/>
</dbReference>
<dbReference type="SUPFAM" id="SSF47986">
    <property type="entry name" value="DEATH domain"/>
    <property type="match status" value="1"/>
</dbReference>
<evidence type="ECO:0008006" key="5">
    <source>
        <dbReference type="Google" id="ProtNLM"/>
    </source>
</evidence>
<feature type="compositionally biased region" description="Basic residues" evidence="2">
    <location>
        <begin position="1"/>
        <end position="19"/>
    </location>
</feature>
<evidence type="ECO:0000256" key="1">
    <source>
        <dbReference type="SAM" id="Coils"/>
    </source>
</evidence>
<comment type="caution">
    <text evidence="3">The sequence shown here is derived from an EMBL/GenBank/DDBJ whole genome shotgun (WGS) entry which is preliminary data.</text>
</comment>
<keyword evidence="1" id="KW-0175">Coiled coil</keyword>
<sequence>MSAKKGAPKSKRPTSGKKGKKEEIEDPIIAFLKRAADELREENTSLKESAASYHDKLHDVIQHVLAVNVDNYKLPEGCNLVDIPVPDIATMLSNLTVSGTSLHSYELRLEELETRITQLNNELAKLLKLKLKIENELKDMERMYSVEDLKVQAKRMWYDCCTTQIFASPETKINSFSSNGQNILNPNCSELHPRAYSAMSRCNTDYPALNEELEIPPLYLSVLKPKARSITLTPRGPEKEDLTPPDIKLPGETHIFDMHNGLRSQIIRSLSKRKGNGNDWRLIAARVGLPDDLIEHWLRMKAPNAMALVMKVWGDSAGATVRMLHRHLVSPQMKEVMLAKMISDFYDVD</sequence>
<dbReference type="InterPro" id="IPR011029">
    <property type="entry name" value="DEATH-like_dom_sf"/>
</dbReference>
<gene>
    <name evidence="3" type="ORF">GSLYS_00007225001</name>
</gene>
<evidence type="ECO:0000313" key="4">
    <source>
        <dbReference type="Proteomes" id="UP001497497"/>
    </source>
</evidence>
<dbReference type="Gene3D" id="1.10.533.10">
    <property type="entry name" value="Death Domain, Fas"/>
    <property type="match status" value="1"/>
</dbReference>
<name>A0AAV2HGZ7_LYMST</name>
<organism evidence="3 4">
    <name type="scientific">Lymnaea stagnalis</name>
    <name type="common">Great pond snail</name>
    <name type="synonym">Helix stagnalis</name>
    <dbReference type="NCBI Taxonomy" id="6523"/>
    <lineage>
        <taxon>Eukaryota</taxon>
        <taxon>Metazoa</taxon>
        <taxon>Spiralia</taxon>
        <taxon>Lophotrochozoa</taxon>
        <taxon>Mollusca</taxon>
        <taxon>Gastropoda</taxon>
        <taxon>Heterobranchia</taxon>
        <taxon>Euthyneura</taxon>
        <taxon>Panpulmonata</taxon>
        <taxon>Hygrophila</taxon>
        <taxon>Lymnaeoidea</taxon>
        <taxon>Lymnaeidae</taxon>
        <taxon>Lymnaea</taxon>
    </lineage>
</organism>
<accession>A0AAV2HGZ7</accession>